<evidence type="ECO:0000313" key="1">
    <source>
        <dbReference type="EMBL" id="ACO78965.1"/>
    </source>
</evidence>
<name>C1DKW3_AZOVD</name>
<protein>
    <submittedName>
        <fullName evidence="1">Uncharacterized protein</fullName>
    </submittedName>
</protein>
<dbReference type="EnsemblBacteria" id="ACO78965">
    <property type="protein sequence ID" value="ACO78965"/>
    <property type="gene ID" value="Avin_27930"/>
</dbReference>
<evidence type="ECO:0000313" key="2">
    <source>
        <dbReference type="Proteomes" id="UP000002424"/>
    </source>
</evidence>
<dbReference type="EMBL" id="CP001157">
    <property type="protein sequence ID" value="ACO78965.1"/>
    <property type="molecule type" value="Genomic_DNA"/>
</dbReference>
<dbReference type="AlphaFoldDB" id="C1DKW3"/>
<organism evidence="1 2">
    <name type="scientific">Azotobacter vinelandii (strain DJ / ATCC BAA-1303)</name>
    <dbReference type="NCBI Taxonomy" id="322710"/>
    <lineage>
        <taxon>Bacteria</taxon>
        <taxon>Pseudomonadati</taxon>
        <taxon>Pseudomonadota</taxon>
        <taxon>Gammaproteobacteria</taxon>
        <taxon>Pseudomonadales</taxon>
        <taxon>Pseudomonadaceae</taxon>
        <taxon>Azotobacter</taxon>
    </lineage>
</organism>
<reference evidence="1 2" key="1">
    <citation type="journal article" date="2009" name="J. Bacteriol.">
        <title>Genome sequence of Azotobacter vinelandii, an obligate aerobe specialized to support diverse anaerobic metabolic processes.</title>
        <authorList>
            <person name="Setubal J.C."/>
            <person name="dos Santos P."/>
            <person name="Goldman B.S."/>
            <person name="Ertesvag H."/>
            <person name="Espin G."/>
            <person name="Rubio L.M."/>
            <person name="Valla S."/>
            <person name="Almeida N.F."/>
            <person name="Balasubramanian D."/>
            <person name="Cromes L."/>
            <person name="Curatti L."/>
            <person name="Du Z."/>
            <person name="Godsy E."/>
            <person name="Goodner B."/>
            <person name="Hellner-Burris K."/>
            <person name="Hernandez J.A."/>
            <person name="Houmiel K."/>
            <person name="Imperial J."/>
            <person name="Kennedy C."/>
            <person name="Larson T.J."/>
            <person name="Latreille P."/>
            <person name="Ligon L.S."/>
            <person name="Lu J."/>
            <person name="Maerk M."/>
            <person name="Miller N.M."/>
            <person name="Norton S."/>
            <person name="O'Carroll I.P."/>
            <person name="Paulsen I."/>
            <person name="Raulfs E.C."/>
            <person name="Roemer R."/>
            <person name="Rosser J."/>
            <person name="Segura D."/>
            <person name="Slater S."/>
            <person name="Stricklin S.L."/>
            <person name="Studholme D.J."/>
            <person name="Sun J."/>
            <person name="Viana C.J."/>
            <person name="Wallin E."/>
            <person name="Wang B."/>
            <person name="Wheeler C."/>
            <person name="Zhu H."/>
            <person name="Dean D.R."/>
            <person name="Dixon R."/>
            <person name="Wood D."/>
        </authorList>
    </citation>
    <scope>NUCLEOTIDE SEQUENCE [LARGE SCALE GENOMIC DNA]</scope>
    <source>
        <strain evidence="2">DJ / ATCC BAA-1303</strain>
    </source>
</reference>
<dbReference type="STRING" id="322710.Avin_27930"/>
<dbReference type="Proteomes" id="UP000002424">
    <property type="component" value="Chromosome"/>
</dbReference>
<accession>C1DKW3</accession>
<proteinExistence type="predicted"/>
<dbReference type="KEGG" id="avn:Avin_27930"/>
<keyword evidence="2" id="KW-1185">Reference proteome</keyword>
<sequence>MGVRRAFLPAFANRRINMEFVTLFG</sequence>
<gene>
    <name evidence="1" type="ordered locus">Avin_27930</name>
</gene>
<dbReference type="HOGENOM" id="CLU_3418714_0_0_6"/>